<name>A0AAW0RLU1_9HYPO</name>
<proteinExistence type="predicted"/>
<sequence>MWQRDISPQRQVMTVCQLHGRQTTATTKIASHTATANRHVFTSAALSRKTPAATILRDFVLATARPPHAIPKPKPSLTPSTLLTDFGATVTATITFMFSQATAQLAMSAQNPIVNEAGLRVKR</sequence>
<evidence type="ECO:0000313" key="2">
    <source>
        <dbReference type="Proteomes" id="UP001397290"/>
    </source>
</evidence>
<reference evidence="1 2" key="1">
    <citation type="submission" date="2020-02" db="EMBL/GenBank/DDBJ databases">
        <title>Comparative genomics of the hypocrealean fungal genus Beauvera.</title>
        <authorList>
            <person name="Showalter D.N."/>
            <person name="Bushley K.E."/>
            <person name="Rehner S.A."/>
        </authorList>
    </citation>
    <scope>NUCLEOTIDE SEQUENCE [LARGE SCALE GENOMIC DNA]</scope>
    <source>
        <strain evidence="1 2">ARSEF4384</strain>
    </source>
</reference>
<comment type="caution">
    <text evidence="1">The sequence shown here is derived from an EMBL/GenBank/DDBJ whole genome shotgun (WGS) entry which is preliminary data.</text>
</comment>
<dbReference type="Proteomes" id="UP001397290">
    <property type="component" value="Unassembled WGS sequence"/>
</dbReference>
<accession>A0AAW0RLU1</accession>
<gene>
    <name evidence="1" type="ORF">G3M48_007599</name>
</gene>
<protein>
    <submittedName>
        <fullName evidence="1">Uncharacterized protein</fullName>
    </submittedName>
</protein>
<keyword evidence="2" id="KW-1185">Reference proteome</keyword>
<dbReference type="EMBL" id="JAAHCF010000545">
    <property type="protein sequence ID" value="KAK8143177.1"/>
    <property type="molecule type" value="Genomic_DNA"/>
</dbReference>
<organism evidence="1 2">
    <name type="scientific">Beauveria asiatica</name>
    <dbReference type="NCBI Taxonomy" id="1069075"/>
    <lineage>
        <taxon>Eukaryota</taxon>
        <taxon>Fungi</taxon>
        <taxon>Dikarya</taxon>
        <taxon>Ascomycota</taxon>
        <taxon>Pezizomycotina</taxon>
        <taxon>Sordariomycetes</taxon>
        <taxon>Hypocreomycetidae</taxon>
        <taxon>Hypocreales</taxon>
        <taxon>Cordycipitaceae</taxon>
        <taxon>Beauveria</taxon>
    </lineage>
</organism>
<dbReference type="AlphaFoldDB" id="A0AAW0RLU1"/>
<evidence type="ECO:0000313" key="1">
    <source>
        <dbReference type="EMBL" id="KAK8143177.1"/>
    </source>
</evidence>